<dbReference type="PANTHER" id="PTHR33472">
    <property type="entry name" value="OS01G0106600 PROTEIN"/>
    <property type="match status" value="1"/>
</dbReference>
<dbReference type="EMBL" id="DF840030">
    <property type="protein sequence ID" value="GAT44689.1"/>
    <property type="molecule type" value="Genomic_DNA"/>
</dbReference>
<proteinExistence type="predicted"/>
<gene>
    <name evidence="2" type="ORF">MCHLO_02302</name>
</gene>
<protein>
    <recommendedName>
        <fullName evidence="4">Proteophosphoglycan ppg4</fullName>
    </recommendedName>
</protein>
<evidence type="ECO:0000313" key="2">
    <source>
        <dbReference type="EMBL" id="GAT44689.1"/>
    </source>
</evidence>
<feature type="region of interest" description="Disordered" evidence="1">
    <location>
        <begin position="601"/>
        <end position="675"/>
    </location>
</feature>
<sequence length="854" mass="94868">MRVATRGGAKRKSWRRNPRWRPERNSWRRNPRWRLEDQHPRTNPLEFGFNSAFPDALLCSHPVPTCLLCSHPVPTCFSLPRMPAARKKAADTSSSASQMDHSTSRRSSRAERAERRGRGEPATTATKTPARKTKRSSRVATKDTSVSTIPKTSSAASPSSTVTSVIPGVVPGPESVSAPSEPESLYTGASAHPTQKRADIYERARLRALGVLVPLPRAASPRIPLSPPLPPPAPPRPPPVVFVPNEVLAKAATQAITENANEMRAVVKRYCEFTFCWVDTKLSHEELKSRAEQRRFESLDKRTLRSKLRREVEEIFRTVSQLYDRLDPILQSSVAWMLDEVRQQATRARVAEQNHSDWFAGSNFLGFASLQIPRAQQEFSLAWIGSRKGQLALEAINVYEPLVASFRANVRGWSGMLRRHEIATLVYRLMLSWRERGGRGWLDDVVTEYQELLLLWQSLEKPRIHSAGHKKKAREEILLFFPLLATMSNEEPTANTSSGLPISYQINEVDYEKAVDAMTKHIRDTNEYDTFGKKPVMKFIMNPATLEAVSKKARELGAEVKSQMVTNPDARRGRDVMHTWVKVSHACQDAYLDNAIRQIQRRSAQKQTPQKPKRGTKRKENAEKKRHADEKRRRLAQLDEEGEEEGEENQDEDQEDQLSRSSVAVGSMGPPIASPISGLRSASAIVSPETPASFAAPAYTPVASSSSLFSGLRSVLAVPLPPTPSFAAPSYSPMTASSPPFSGRRSASAVAPPQAPAAFAADLSTASPSFSFAAVEFARAEPDSKYVLVKAAELKEMHRKARTIAERSERLGMPGSLMLVIRELLSSIDEAQELGKAASAAVEDVMTKKVKREE</sequence>
<evidence type="ECO:0000256" key="1">
    <source>
        <dbReference type="SAM" id="MobiDB-lite"/>
    </source>
</evidence>
<keyword evidence="3" id="KW-1185">Reference proteome</keyword>
<feature type="compositionally biased region" description="Basic residues" evidence="1">
    <location>
        <begin position="8"/>
        <end position="19"/>
    </location>
</feature>
<feature type="compositionally biased region" description="Acidic residues" evidence="1">
    <location>
        <begin position="638"/>
        <end position="656"/>
    </location>
</feature>
<evidence type="ECO:0000313" key="3">
    <source>
        <dbReference type="Proteomes" id="UP000815677"/>
    </source>
</evidence>
<dbReference type="Proteomes" id="UP000815677">
    <property type="component" value="Unassembled WGS sequence"/>
</dbReference>
<feature type="compositionally biased region" description="Basic and acidic residues" evidence="1">
    <location>
        <begin position="108"/>
        <end position="119"/>
    </location>
</feature>
<feature type="compositionally biased region" description="Polar residues" evidence="1">
    <location>
        <begin position="91"/>
        <end position="101"/>
    </location>
</feature>
<feature type="region of interest" description="Disordered" evidence="1">
    <location>
        <begin position="87"/>
        <end position="195"/>
    </location>
</feature>
<evidence type="ECO:0008006" key="4">
    <source>
        <dbReference type="Google" id="ProtNLM"/>
    </source>
</evidence>
<organism evidence="2 3">
    <name type="scientific">Mycena chlorophos</name>
    <name type="common">Agaric fungus</name>
    <name type="synonym">Agaricus chlorophos</name>
    <dbReference type="NCBI Taxonomy" id="658473"/>
    <lineage>
        <taxon>Eukaryota</taxon>
        <taxon>Fungi</taxon>
        <taxon>Dikarya</taxon>
        <taxon>Basidiomycota</taxon>
        <taxon>Agaricomycotina</taxon>
        <taxon>Agaricomycetes</taxon>
        <taxon>Agaricomycetidae</taxon>
        <taxon>Agaricales</taxon>
        <taxon>Marasmiineae</taxon>
        <taxon>Mycenaceae</taxon>
        <taxon>Mycena</taxon>
    </lineage>
</organism>
<feature type="region of interest" description="Disordered" evidence="1">
    <location>
        <begin position="1"/>
        <end position="25"/>
    </location>
</feature>
<accession>A0ABQ0L0K0</accession>
<feature type="compositionally biased region" description="Basic and acidic residues" evidence="1">
    <location>
        <begin position="618"/>
        <end position="632"/>
    </location>
</feature>
<feature type="compositionally biased region" description="Low complexity" evidence="1">
    <location>
        <begin position="147"/>
        <end position="184"/>
    </location>
</feature>
<reference evidence="2" key="1">
    <citation type="submission" date="2014-09" db="EMBL/GenBank/DDBJ databases">
        <title>Genome sequence of the luminous mushroom Mycena chlorophos for searching fungal bioluminescence genes.</title>
        <authorList>
            <person name="Tanaka Y."/>
            <person name="Kasuga D."/>
            <person name="Oba Y."/>
            <person name="Hase S."/>
            <person name="Sato K."/>
            <person name="Oba Y."/>
            <person name="Sakakibara Y."/>
        </authorList>
    </citation>
    <scope>NUCLEOTIDE SEQUENCE</scope>
</reference>
<name>A0ABQ0L0K0_MYCCL</name>
<feature type="region of interest" description="Disordered" evidence="1">
    <location>
        <begin position="729"/>
        <end position="748"/>
    </location>
</feature>
<dbReference type="PANTHER" id="PTHR33472:SF28">
    <property type="entry name" value="BROMO AND FHA DOMAIN-CONTAINING PROTEIN DDB_G0267958"/>
    <property type="match status" value="1"/>
</dbReference>